<feature type="region of interest" description="Disordered" evidence="1">
    <location>
        <begin position="123"/>
        <end position="154"/>
    </location>
</feature>
<feature type="compositionally biased region" description="Basic residues" evidence="1">
    <location>
        <begin position="54"/>
        <end position="66"/>
    </location>
</feature>
<gene>
    <name evidence="2" type="ORF">AVDCRST_MAG48-738</name>
</gene>
<protein>
    <submittedName>
        <fullName evidence="2">Alkyl hydroperoxide reductase subunit C-like protein</fullName>
    </submittedName>
</protein>
<organism evidence="2">
    <name type="scientific">uncultured Friedmanniella sp</name>
    <dbReference type="NCBI Taxonomy" id="335381"/>
    <lineage>
        <taxon>Bacteria</taxon>
        <taxon>Bacillati</taxon>
        <taxon>Actinomycetota</taxon>
        <taxon>Actinomycetes</taxon>
        <taxon>Propionibacteriales</taxon>
        <taxon>Nocardioidaceae</taxon>
        <taxon>Friedmanniella</taxon>
        <taxon>environmental samples</taxon>
    </lineage>
</organism>
<proteinExistence type="predicted"/>
<feature type="non-terminal residue" evidence="2">
    <location>
        <position position="1"/>
    </location>
</feature>
<sequence>ECGGAPGRGDRPRLHRPQPARRDGHPRQPPRRARGARLLSLGLLRHLHRRAVRAARRPGPVHRRLRAGAGHQLRPDVRPAGLRGRRGPDLRPAGRPLAARPDRPGLRRLRRGVGRRPARLLRAGRPGHRHLVDPHRYRRGPQHRGAPAGARRGL</sequence>
<dbReference type="AlphaFoldDB" id="A0A6J4K2Q6"/>
<feature type="region of interest" description="Disordered" evidence="1">
    <location>
        <begin position="1"/>
        <end position="34"/>
    </location>
</feature>
<feature type="non-terminal residue" evidence="2">
    <location>
        <position position="154"/>
    </location>
</feature>
<evidence type="ECO:0000313" key="2">
    <source>
        <dbReference type="EMBL" id="CAA9293461.1"/>
    </source>
</evidence>
<feature type="region of interest" description="Disordered" evidence="1">
    <location>
        <begin position="54"/>
        <end position="104"/>
    </location>
</feature>
<accession>A0A6J4K2Q6</accession>
<evidence type="ECO:0000256" key="1">
    <source>
        <dbReference type="SAM" id="MobiDB-lite"/>
    </source>
</evidence>
<feature type="compositionally biased region" description="Low complexity" evidence="1">
    <location>
        <begin position="90"/>
        <end position="99"/>
    </location>
</feature>
<dbReference type="EMBL" id="CADCTS010000108">
    <property type="protein sequence ID" value="CAA9293461.1"/>
    <property type="molecule type" value="Genomic_DNA"/>
</dbReference>
<reference evidence="2" key="1">
    <citation type="submission" date="2020-02" db="EMBL/GenBank/DDBJ databases">
        <authorList>
            <person name="Meier V. D."/>
        </authorList>
    </citation>
    <scope>NUCLEOTIDE SEQUENCE</scope>
    <source>
        <strain evidence="2">AVDCRST_MAG48</strain>
    </source>
</reference>
<name>A0A6J4K2Q6_9ACTN</name>